<name>A0A0E9QYW8_ANGAN</name>
<evidence type="ECO:0000256" key="1">
    <source>
        <dbReference type="SAM" id="Phobius"/>
    </source>
</evidence>
<protein>
    <submittedName>
        <fullName evidence="2">Uncharacterized protein</fullName>
    </submittedName>
</protein>
<dbReference type="EMBL" id="GBXM01087142">
    <property type="protein sequence ID" value="JAH21435.1"/>
    <property type="molecule type" value="Transcribed_RNA"/>
</dbReference>
<reference evidence="2" key="1">
    <citation type="submission" date="2014-11" db="EMBL/GenBank/DDBJ databases">
        <authorList>
            <person name="Amaro Gonzalez C."/>
        </authorList>
    </citation>
    <scope>NUCLEOTIDE SEQUENCE</scope>
</reference>
<proteinExistence type="predicted"/>
<keyword evidence="1" id="KW-0472">Membrane</keyword>
<organism evidence="2">
    <name type="scientific">Anguilla anguilla</name>
    <name type="common">European freshwater eel</name>
    <name type="synonym">Muraena anguilla</name>
    <dbReference type="NCBI Taxonomy" id="7936"/>
    <lineage>
        <taxon>Eukaryota</taxon>
        <taxon>Metazoa</taxon>
        <taxon>Chordata</taxon>
        <taxon>Craniata</taxon>
        <taxon>Vertebrata</taxon>
        <taxon>Euteleostomi</taxon>
        <taxon>Actinopterygii</taxon>
        <taxon>Neopterygii</taxon>
        <taxon>Teleostei</taxon>
        <taxon>Anguilliformes</taxon>
        <taxon>Anguillidae</taxon>
        <taxon>Anguilla</taxon>
    </lineage>
</organism>
<feature type="transmembrane region" description="Helical" evidence="1">
    <location>
        <begin position="16"/>
        <end position="34"/>
    </location>
</feature>
<keyword evidence="1" id="KW-1133">Transmembrane helix</keyword>
<reference evidence="2" key="2">
    <citation type="journal article" date="2015" name="Fish Shellfish Immunol.">
        <title>Early steps in the European eel (Anguilla anguilla)-Vibrio vulnificus interaction in the gills: Role of the RtxA13 toxin.</title>
        <authorList>
            <person name="Callol A."/>
            <person name="Pajuelo D."/>
            <person name="Ebbesson L."/>
            <person name="Teles M."/>
            <person name="MacKenzie S."/>
            <person name="Amaro C."/>
        </authorList>
    </citation>
    <scope>NUCLEOTIDE SEQUENCE</scope>
</reference>
<sequence>MLVTVNPYPNPARGEAPLLCGFRLLIKILISLLLQYQFKR</sequence>
<accession>A0A0E9QYW8</accession>
<evidence type="ECO:0000313" key="2">
    <source>
        <dbReference type="EMBL" id="JAH21435.1"/>
    </source>
</evidence>
<keyword evidence="1" id="KW-0812">Transmembrane</keyword>
<dbReference type="AlphaFoldDB" id="A0A0E9QYW8"/>